<gene>
    <name evidence="4" type="ORF">CEG18_20710</name>
</gene>
<evidence type="ECO:0000256" key="1">
    <source>
        <dbReference type="SAM" id="MobiDB-lite"/>
    </source>
</evidence>
<accession>A0A246F7G4</accession>
<protein>
    <submittedName>
        <fullName evidence="4">Penicillin-binding protein</fullName>
    </submittedName>
</protein>
<dbReference type="STRING" id="46680.GCA_000807755_06758"/>
<feature type="region of interest" description="Disordered" evidence="1">
    <location>
        <begin position="37"/>
        <end position="60"/>
    </location>
</feature>
<feature type="signal peptide" evidence="2">
    <location>
        <begin position="1"/>
        <end position="23"/>
    </location>
</feature>
<comment type="caution">
    <text evidence="4">The sequence shown here is derived from an EMBL/GenBank/DDBJ whole genome shotgun (WGS) entry which is preliminary data.</text>
</comment>
<keyword evidence="2" id="KW-0732">Signal</keyword>
<feature type="chain" id="PRO_5012015247" evidence="2">
    <location>
        <begin position="24"/>
        <end position="196"/>
    </location>
</feature>
<evidence type="ECO:0000313" key="5">
    <source>
        <dbReference type="Proteomes" id="UP000198145"/>
    </source>
</evidence>
<feature type="domain" description="DUF4124" evidence="3">
    <location>
        <begin position="12"/>
        <end position="54"/>
    </location>
</feature>
<dbReference type="InterPro" id="IPR025392">
    <property type="entry name" value="DUF4124"/>
</dbReference>
<dbReference type="Pfam" id="PF13511">
    <property type="entry name" value="DUF4124"/>
    <property type="match status" value="1"/>
</dbReference>
<name>A0A246F7G4_PSENT</name>
<proteinExistence type="predicted"/>
<dbReference type="EMBL" id="NJBA01000007">
    <property type="protein sequence ID" value="OWP49158.1"/>
    <property type="molecule type" value="Genomic_DNA"/>
</dbReference>
<evidence type="ECO:0000313" key="4">
    <source>
        <dbReference type="EMBL" id="OWP49158.1"/>
    </source>
</evidence>
<evidence type="ECO:0000256" key="2">
    <source>
        <dbReference type="SAM" id="SignalP"/>
    </source>
</evidence>
<organism evidence="4 5">
    <name type="scientific">Pseudomonas nitroreducens</name>
    <dbReference type="NCBI Taxonomy" id="46680"/>
    <lineage>
        <taxon>Bacteria</taxon>
        <taxon>Pseudomonadati</taxon>
        <taxon>Pseudomonadota</taxon>
        <taxon>Gammaproteobacteria</taxon>
        <taxon>Pseudomonadales</taxon>
        <taxon>Pseudomonadaceae</taxon>
        <taxon>Pseudomonas</taxon>
    </lineage>
</organism>
<reference evidence="4 5" key="1">
    <citation type="submission" date="2017-06" db="EMBL/GenBank/DDBJ databases">
        <title>Draft genome of Pseudomonas nitroreducens DF05.</title>
        <authorList>
            <person name="Iyer R."/>
        </authorList>
    </citation>
    <scope>NUCLEOTIDE SEQUENCE [LARGE SCALE GENOMIC DNA]</scope>
    <source>
        <strain evidence="4 5">DF05</strain>
    </source>
</reference>
<evidence type="ECO:0000259" key="3">
    <source>
        <dbReference type="Pfam" id="PF13511"/>
    </source>
</evidence>
<dbReference type="AlphaFoldDB" id="A0A246F7G4"/>
<dbReference type="Proteomes" id="UP000198145">
    <property type="component" value="Unassembled WGS sequence"/>
</dbReference>
<sequence length="196" mass="21212">MRFLLPLLSVPLLSALCCLPASAEVYTYIDKDGNRVFTDQPPRGNAQKIDMTPRNDPLKSPNGFRMPPPLYAPATPALPPGPPAYQLLRIIVPEPDATVRANDGALIVSATSDPALLPGHLYRLLLDGKPVGEPGRSPVFPLNNVERGTHQLSVEIIDTLGRTIEQTPSQPFHMFRVSVAEAADLDTTHPLAAADR</sequence>
<dbReference type="eggNOG" id="ENOG5032YZ5">
    <property type="taxonomic scope" value="Bacteria"/>
</dbReference>